<dbReference type="Proteomes" id="UP001597296">
    <property type="component" value="Unassembled WGS sequence"/>
</dbReference>
<dbReference type="EMBL" id="JBHUIY010000040">
    <property type="protein sequence ID" value="MFD2235271.1"/>
    <property type="molecule type" value="Genomic_DNA"/>
</dbReference>
<reference evidence="2" key="1">
    <citation type="journal article" date="2019" name="Int. J. Syst. Evol. Microbiol.">
        <title>The Global Catalogue of Microorganisms (GCM) 10K type strain sequencing project: providing services to taxonomists for standard genome sequencing and annotation.</title>
        <authorList>
            <consortium name="The Broad Institute Genomics Platform"/>
            <consortium name="The Broad Institute Genome Sequencing Center for Infectious Disease"/>
            <person name="Wu L."/>
            <person name="Ma J."/>
        </authorList>
    </citation>
    <scope>NUCLEOTIDE SEQUENCE [LARGE SCALE GENOMIC DNA]</scope>
    <source>
        <strain evidence="2">KCTC 15012</strain>
    </source>
</reference>
<protein>
    <submittedName>
        <fullName evidence="1">Uncharacterized protein</fullName>
    </submittedName>
</protein>
<gene>
    <name evidence="1" type="ORF">ACFSNB_15795</name>
</gene>
<organism evidence="1 2">
    <name type="scientific">Phaeospirillum tilakii</name>
    <dbReference type="NCBI Taxonomy" id="741673"/>
    <lineage>
        <taxon>Bacteria</taxon>
        <taxon>Pseudomonadati</taxon>
        <taxon>Pseudomonadota</taxon>
        <taxon>Alphaproteobacteria</taxon>
        <taxon>Rhodospirillales</taxon>
        <taxon>Rhodospirillaceae</taxon>
        <taxon>Phaeospirillum</taxon>
    </lineage>
</organism>
<accession>A0ABW5CEX0</accession>
<sequence>MNPLPSRLIHLCRHGALSVALLALLLGGLVGSGLVLCIGGGGHVAVEPAAAPFHAADSRLAAPAACIDLAVVAPAGPSTPRLAGPPPPLLVALLCLVWPLLSLRRPTGPPPCPRGGPDPRLIHHRTVLLLN</sequence>
<evidence type="ECO:0000313" key="1">
    <source>
        <dbReference type="EMBL" id="MFD2235271.1"/>
    </source>
</evidence>
<name>A0ABW5CEX0_9PROT</name>
<dbReference type="RefSeq" id="WP_377318299.1">
    <property type="nucleotide sequence ID" value="NZ_JBHUIY010000040.1"/>
</dbReference>
<keyword evidence="2" id="KW-1185">Reference proteome</keyword>
<proteinExistence type="predicted"/>
<evidence type="ECO:0000313" key="2">
    <source>
        <dbReference type="Proteomes" id="UP001597296"/>
    </source>
</evidence>
<comment type="caution">
    <text evidence="1">The sequence shown here is derived from an EMBL/GenBank/DDBJ whole genome shotgun (WGS) entry which is preliminary data.</text>
</comment>